<dbReference type="RefSeq" id="WP_270121215.1">
    <property type="nucleotide sequence ID" value="NZ_BAAAOM010000002.1"/>
</dbReference>
<feature type="transmembrane region" description="Helical" evidence="2">
    <location>
        <begin position="20"/>
        <end position="39"/>
    </location>
</feature>
<evidence type="ECO:0000256" key="2">
    <source>
        <dbReference type="SAM" id="Phobius"/>
    </source>
</evidence>
<reference evidence="4 6" key="2">
    <citation type="submission" date="2023-07" db="EMBL/GenBank/DDBJ databases">
        <title>Sequencing the genomes of 1000 actinobacteria strains.</title>
        <authorList>
            <person name="Klenk H.-P."/>
        </authorList>
    </citation>
    <scope>NUCLEOTIDE SEQUENCE [LARGE SCALE GENOMIC DNA]</scope>
    <source>
        <strain evidence="4 6">DSM 44724</strain>
    </source>
</reference>
<accession>A0A9X3PIP1</accession>
<keyword evidence="2" id="KW-1133">Transmembrane helix</keyword>
<organism evidence="3 5">
    <name type="scientific">Glycomyces lechevalierae</name>
    <dbReference type="NCBI Taxonomy" id="256034"/>
    <lineage>
        <taxon>Bacteria</taxon>
        <taxon>Bacillati</taxon>
        <taxon>Actinomycetota</taxon>
        <taxon>Actinomycetes</taxon>
        <taxon>Glycomycetales</taxon>
        <taxon>Glycomycetaceae</taxon>
        <taxon>Glycomyces</taxon>
    </lineage>
</organism>
<feature type="compositionally biased region" description="Basic residues" evidence="1">
    <location>
        <begin position="175"/>
        <end position="192"/>
    </location>
</feature>
<comment type="caution">
    <text evidence="3">The sequence shown here is derived from an EMBL/GenBank/DDBJ whole genome shotgun (WGS) entry which is preliminary data.</text>
</comment>
<name>A0A9X3PIP1_9ACTN</name>
<keyword evidence="2" id="KW-0472">Membrane</keyword>
<dbReference type="Proteomes" id="UP001145799">
    <property type="component" value="Unassembled WGS sequence"/>
</dbReference>
<evidence type="ECO:0000313" key="4">
    <source>
        <dbReference type="EMBL" id="MDR7337808.1"/>
    </source>
</evidence>
<dbReference type="EMBL" id="JAPZVQ010000003">
    <property type="protein sequence ID" value="MDA1384739.1"/>
    <property type="molecule type" value="Genomic_DNA"/>
</dbReference>
<dbReference type="EMBL" id="JAVDYD010000001">
    <property type="protein sequence ID" value="MDR7337808.1"/>
    <property type="molecule type" value="Genomic_DNA"/>
</dbReference>
<evidence type="ECO:0000313" key="5">
    <source>
        <dbReference type="Proteomes" id="UP001145799"/>
    </source>
</evidence>
<proteinExistence type="predicted"/>
<sequence length="203" mass="22701">MNSIPTDPNALYDKPHSVDLAQVMMVFQYFMLVSVSVGVGPRLFNWFKGETTGVPLLSDLEGAIDIGTSYPIAVVLPALVVYTVPYVMVVLALGLGRKWARAATLLLIPLNVLIGITGVARTYGEVFALIVAPLWILIALCVLGGLASRTARQWFRQNGWEPWYLRYEIDQLHHSHPNPRPRRRPRPRRKPKIAHDPNQPSAD</sequence>
<evidence type="ECO:0000313" key="6">
    <source>
        <dbReference type="Proteomes" id="UP001183604"/>
    </source>
</evidence>
<dbReference type="Proteomes" id="UP001183604">
    <property type="component" value="Unassembled WGS sequence"/>
</dbReference>
<feature type="region of interest" description="Disordered" evidence="1">
    <location>
        <begin position="175"/>
        <end position="203"/>
    </location>
</feature>
<evidence type="ECO:0000256" key="1">
    <source>
        <dbReference type="SAM" id="MobiDB-lite"/>
    </source>
</evidence>
<keyword evidence="2" id="KW-0812">Transmembrane</keyword>
<reference evidence="3" key="1">
    <citation type="submission" date="2022-12" db="EMBL/GenBank/DDBJ databases">
        <title>Gycomyces niveus sp.nov., a novel actinomycete isolated from soil in Shouguang.</title>
        <authorList>
            <person name="Yang X."/>
        </authorList>
    </citation>
    <scope>NUCLEOTIDE SEQUENCE</scope>
    <source>
        <strain evidence="3">DSM 44724</strain>
    </source>
</reference>
<evidence type="ECO:0000313" key="3">
    <source>
        <dbReference type="EMBL" id="MDA1384739.1"/>
    </source>
</evidence>
<gene>
    <name evidence="4" type="ORF">J2S69_001527</name>
    <name evidence="3" type="ORF">O2L01_07070</name>
</gene>
<feature type="transmembrane region" description="Helical" evidence="2">
    <location>
        <begin position="126"/>
        <end position="147"/>
    </location>
</feature>
<feature type="transmembrane region" description="Helical" evidence="2">
    <location>
        <begin position="102"/>
        <end position="120"/>
    </location>
</feature>
<protein>
    <submittedName>
        <fullName evidence="3">Uncharacterized protein</fullName>
    </submittedName>
</protein>
<dbReference type="AlphaFoldDB" id="A0A9X3PIP1"/>
<feature type="transmembrane region" description="Helical" evidence="2">
    <location>
        <begin position="70"/>
        <end position="95"/>
    </location>
</feature>
<keyword evidence="6" id="KW-1185">Reference proteome</keyword>